<evidence type="ECO:0008006" key="5">
    <source>
        <dbReference type="Google" id="ProtNLM"/>
    </source>
</evidence>
<keyword evidence="3" id="KW-0326">Glycosidase</keyword>
<dbReference type="CDD" id="cd18825">
    <property type="entry name" value="GH43_CtGH43-like"/>
    <property type="match status" value="1"/>
</dbReference>
<protein>
    <recommendedName>
        <fullName evidence="5">Beta-glucanase</fullName>
    </recommendedName>
</protein>
<dbReference type="Pfam" id="PF04616">
    <property type="entry name" value="Glyco_hydro_43"/>
    <property type="match status" value="1"/>
</dbReference>
<evidence type="ECO:0000256" key="2">
    <source>
        <dbReference type="ARBA" id="ARBA00022801"/>
    </source>
</evidence>
<dbReference type="PANTHER" id="PTHR22925:SF3">
    <property type="entry name" value="GLYCOSYL HYDROLASE FAMILY PROTEIN 43"/>
    <property type="match status" value="1"/>
</dbReference>
<evidence type="ECO:0000256" key="3">
    <source>
        <dbReference type="ARBA" id="ARBA00023295"/>
    </source>
</evidence>
<dbReference type="SUPFAM" id="SSF75005">
    <property type="entry name" value="Arabinanase/levansucrase/invertase"/>
    <property type="match status" value="1"/>
</dbReference>
<reference evidence="4" key="1">
    <citation type="submission" date="2019-03" db="EMBL/GenBank/DDBJ databases">
        <title>Single cell metagenomics reveals metabolic interactions within the superorganism composed of flagellate Streblomastix strix and complex community of Bacteroidetes bacteria on its surface.</title>
        <authorList>
            <person name="Treitli S.C."/>
            <person name="Kolisko M."/>
            <person name="Husnik F."/>
            <person name="Keeling P."/>
            <person name="Hampl V."/>
        </authorList>
    </citation>
    <scope>NUCLEOTIDE SEQUENCE</scope>
    <source>
        <strain evidence="4">STM</strain>
    </source>
</reference>
<gene>
    <name evidence="4" type="ORF">EZS27_002787</name>
</gene>
<proteinExistence type="inferred from homology"/>
<dbReference type="GO" id="GO:0005975">
    <property type="term" value="P:carbohydrate metabolic process"/>
    <property type="evidence" value="ECO:0007669"/>
    <property type="project" value="InterPro"/>
</dbReference>
<comment type="caution">
    <text evidence="4">The sequence shown here is derived from an EMBL/GenBank/DDBJ whole genome shotgun (WGS) entry which is preliminary data.</text>
</comment>
<dbReference type="GO" id="GO:0004553">
    <property type="term" value="F:hydrolase activity, hydrolyzing O-glycosyl compounds"/>
    <property type="evidence" value="ECO:0007669"/>
    <property type="project" value="InterPro"/>
</dbReference>
<dbReference type="AlphaFoldDB" id="A0A5J4SUA6"/>
<dbReference type="InterPro" id="IPR023296">
    <property type="entry name" value="Glyco_hydro_beta-prop_sf"/>
</dbReference>
<organism evidence="4">
    <name type="scientific">termite gut metagenome</name>
    <dbReference type="NCBI Taxonomy" id="433724"/>
    <lineage>
        <taxon>unclassified sequences</taxon>
        <taxon>metagenomes</taxon>
        <taxon>organismal metagenomes</taxon>
    </lineage>
</organism>
<dbReference type="InterPro" id="IPR006710">
    <property type="entry name" value="Glyco_hydro_43"/>
</dbReference>
<dbReference type="PANTHER" id="PTHR22925">
    <property type="entry name" value="GLYCOSYL HYDROLASE 43 FAMILY MEMBER"/>
    <property type="match status" value="1"/>
</dbReference>
<dbReference type="Gene3D" id="2.115.10.20">
    <property type="entry name" value="Glycosyl hydrolase domain, family 43"/>
    <property type="match status" value="1"/>
</dbReference>
<sequence length="378" mass="43335">MKHAFIFTFFLLSSCFLVFCTNPVSVVFRPGEIWEDDQGVHINAHGGGILYYNNTYYWFGEHKAENSNSALVGVTCYSSSDLTQWKNEGIAFSVVKDDTTSLISKGCLIERPKVIFNNKTGKFVMYFHHELRGKGYNAAQTGIAISDHVTGPYRFLKSLRPCADIWPENMPEAQRTSTIKPDDFKKKTGQAWDTAITDGLFVRRDFKRGQMSRDMTLYVDDDRKTYHIYASEENYTLHIAELTDDYLGYTGKYFRIAPGGHNEAPALFKKDGHYYMITSGCTGWRPNAARMFTADNIYGPWTEHPNPCIGKDSELTFHGQSTYILPIADKKDAFIFMADRWMPQHPIDGRYLWLPILFENGLPVLKWTDEWSLDIFAN</sequence>
<name>A0A5J4SUA6_9ZZZZ</name>
<dbReference type="PROSITE" id="PS51257">
    <property type="entry name" value="PROKAR_LIPOPROTEIN"/>
    <property type="match status" value="1"/>
</dbReference>
<comment type="similarity">
    <text evidence="1">Belongs to the glycosyl hydrolase 43 family.</text>
</comment>
<accession>A0A5J4SUA6</accession>
<dbReference type="EMBL" id="SNRY01000039">
    <property type="protein sequence ID" value="KAA6349789.1"/>
    <property type="molecule type" value="Genomic_DNA"/>
</dbReference>
<keyword evidence="2" id="KW-0378">Hydrolase</keyword>
<evidence type="ECO:0000313" key="4">
    <source>
        <dbReference type="EMBL" id="KAA6349789.1"/>
    </source>
</evidence>
<evidence type="ECO:0000256" key="1">
    <source>
        <dbReference type="ARBA" id="ARBA00009865"/>
    </source>
</evidence>